<feature type="domain" description="DUF397" evidence="1">
    <location>
        <begin position="7"/>
        <end position="57"/>
    </location>
</feature>
<reference evidence="3" key="1">
    <citation type="journal article" date="2019" name="Int. J. Syst. Evol. Microbiol.">
        <title>The Global Catalogue of Microorganisms (GCM) 10K type strain sequencing project: providing services to taxonomists for standard genome sequencing and annotation.</title>
        <authorList>
            <consortium name="The Broad Institute Genomics Platform"/>
            <consortium name="The Broad Institute Genome Sequencing Center for Infectious Disease"/>
            <person name="Wu L."/>
            <person name="Ma J."/>
        </authorList>
    </citation>
    <scope>NUCLEOTIDE SEQUENCE [LARGE SCALE GENOMIC DNA]</scope>
    <source>
        <strain evidence="3">JCM 31037</strain>
    </source>
</reference>
<dbReference type="Proteomes" id="UP001597260">
    <property type="component" value="Unassembled WGS sequence"/>
</dbReference>
<name>A0ABW3YBS4_9ACTN</name>
<dbReference type="Pfam" id="PF04149">
    <property type="entry name" value="DUF397"/>
    <property type="match status" value="1"/>
</dbReference>
<dbReference type="InterPro" id="IPR007278">
    <property type="entry name" value="DUF397"/>
</dbReference>
<evidence type="ECO:0000313" key="2">
    <source>
        <dbReference type="EMBL" id="MFD1321922.1"/>
    </source>
</evidence>
<keyword evidence="3" id="KW-1185">Reference proteome</keyword>
<organism evidence="2 3">
    <name type="scientific">Micromonospora sonneratiae</name>
    <dbReference type="NCBI Taxonomy" id="1184706"/>
    <lineage>
        <taxon>Bacteria</taxon>
        <taxon>Bacillati</taxon>
        <taxon>Actinomycetota</taxon>
        <taxon>Actinomycetes</taxon>
        <taxon>Micromonosporales</taxon>
        <taxon>Micromonosporaceae</taxon>
        <taxon>Micromonospora</taxon>
    </lineage>
</organism>
<dbReference type="EMBL" id="JBHTMP010000015">
    <property type="protein sequence ID" value="MFD1321922.1"/>
    <property type="molecule type" value="Genomic_DNA"/>
</dbReference>
<comment type="caution">
    <text evidence="2">The sequence shown here is derived from an EMBL/GenBank/DDBJ whole genome shotgun (WGS) entry which is preliminary data.</text>
</comment>
<proteinExistence type="predicted"/>
<sequence length="64" mass="6973">MADRTGQWCRSSRCESHNCVEVALAPDRVCVRDSQANTAGGLEFGDDAWRAFCAALRAGRLTGR</sequence>
<protein>
    <submittedName>
        <fullName evidence="2">DUF397 domain-containing protein</fullName>
    </submittedName>
</protein>
<dbReference type="RefSeq" id="WP_377570312.1">
    <property type="nucleotide sequence ID" value="NZ_JBHTMP010000015.1"/>
</dbReference>
<accession>A0ABW3YBS4</accession>
<gene>
    <name evidence="2" type="ORF">ACFQ4H_12550</name>
</gene>
<evidence type="ECO:0000313" key="3">
    <source>
        <dbReference type="Proteomes" id="UP001597260"/>
    </source>
</evidence>
<evidence type="ECO:0000259" key="1">
    <source>
        <dbReference type="Pfam" id="PF04149"/>
    </source>
</evidence>